<name>A0ABR3NER7_9TELE</name>
<evidence type="ECO:0000313" key="1">
    <source>
        <dbReference type="EMBL" id="KAL1275247.1"/>
    </source>
</evidence>
<reference evidence="1 2" key="1">
    <citation type="submission" date="2023-09" db="EMBL/GenBank/DDBJ databases">
        <authorList>
            <person name="Wang M."/>
        </authorList>
    </citation>
    <scope>NUCLEOTIDE SEQUENCE [LARGE SCALE GENOMIC DNA]</scope>
    <source>
        <strain evidence="1">GT-2023</strain>
        <tissue evidence="1">Liver</tissue>
    </source>
</reference>
<dbReference type="EMBL" id="JAYMGO010000004">
    <property type="protein sequence ID" value="KAL1275247.1"/>
    <property type="molecule type" value="Genomic_DNA"/>
</dbReference>
<protein>
    <submittedName>
        <fullName evidence="1">Uncharacterized protein</fullName>
    </submittedName>
</protein>
<accession>A0ABR3NER7</accession>
<evidence type="ECO:0000313" key="2">
    <source>
        <dbReference type="Proteomes" id="UP001558613"/>
    </source>
</evidence>
<organism evidence="1 2">
    <name type="scientific">Cirrhinus molitorella</name>
    <name type="common">mud carp</name>
    <dbReference type="NCBI Taxonomy" id="172907"/>
    <lineage>
        <taxon>Eukaryota</taxon>
        <taxon>Metazoa</taxon>
        <taxon>Chordata</taxon>
        <taxon>Craniata</taxon>
        <taxon>Vertebrata</taxon>
        <taxon>Euteleostomi</taxon>
        <taxon>Actinopterygii</taxon>
        <taxon>Neopterygii</taxon>
        <taxon>Teleostei</taxon>
        <taxon>Ostariophysi</taxon>
        <taxon>Cypriniformes</taxon>
        <taxon>Cyprinidae</taxon>
        <taxon>Labeoninae</taxon>
        <taxon>Labeonini</taxon>
        <taxon>Cirrhinus</taxon>
    </lineage>
</organism>
<proteinExistence type="predicted"/>
<gene>
    <name evidence="1" type="ORF">QQF64_034870</name>
</gene>
<keyword evidence="2" id="KW-1185">Reference proteome</keyword>
<comment type="caution">
    <text evidence="1">The sequence shown here is derived from an EMBL/GenBank/DDBJ whole genome shotgun (WGS) entry which is preliminary data.</text>
</comment>
<sequence>MRLCEIPSGFPRLDAVPLCVELLRLSFALRRKTTTSCCVTSDLLSDAFAAQKCQCKPSTQSHNPPVRLWMDELAVIISVQWRYRSINGLRKVKAPSDPSVTKAESRLN</sequence>
<dbReference type="Proteomes" id="UP001558613">
    <property type="component" value="Unassembled WGS sequence"/>
</dbReference>